<dbReference type="Pfam" id="PF03472">
    <property type="entry name" value="Autoind_bind"/>
    <property type="match status" value="1"/>
</dbReference>
<evidence type="ECO:0000259" key="4">
    <source>
        <dbReference type="PROSITE" id="PS50043"/>
    </source>
</evidence>
<evidence type="ECO:0000313" key="6">
    <source>
        <dbReference type="Proteomes" id="UP000249299"/>
    </source>
</evidence>
<evidence type="ECO:0000313" key="5">
    <source>
        <dbReference type="EMBL" id="RAI28837.1"/>
    </source>
</evidence>
<proteinExistence type="predicted"/>
<evidence type="ECO:0000256" key="3">
    <source>
        <dbReference type="ARBA" id="ARBA00023163"/>
    </source>
</evidence>
<dbReference type="SUPFAM" id="SSF75516">
    <property type="entry name" value="Pheromone-binding domain of LuxR-like quorum-sensing transcription factors"/>
    <property type="match status" value="1"/>
</dbReference>
<dbReference type="InterPro" id="IPR000792">
    <property type="entry name" value="Tscrpt_reg_LuxR_C"/>
</dbReference>
<dbReference type="PRINTS" id="PR00038">
    <property type="entry name" value="HTHLUXR"/>
</dbReference>
<evidence type="ECO:0000256" key="1">
    <source>
        <dbReference type="ARBA" id="ARBA00023015"/>
    </source>
</evidence>
<dbReference type="PROSITE" id="PS50043">
    <property type="entry name" value="HTH_LUXR_2"/>
    <property type="match status" value="1"/>
</dbReference>
<dbReference type="InterPro" id="IPR036388">
    <property type="entry name" value="WH-like_DNA-bd_sf"/>
</dbReference>
<dbReference type="EMBL" id="NPEV01000007">
    <property type="protein sequence ID" value="RAI28837.1"/>
    <property type="molecule type" value="Genomic_DNA"/>
</dbReference>
<dbReference type="Proteomes" id="UP000249299">
    <property type="component" value="Unassembled WGS sequence"/>
</dbReference>
<dbReference type="PANTHER" id="PTHR44688:SF25">
    <property type="entry name" value="HTH LUXR-TYPE DOMAIN-CONTAINING PROTEIN"/>
    <property type="match status" value="1"/>
</dbReference>
<organism evidence="5 6">
    <name type="scientific">Rhodobium orientis</name>
    <dbReference type="NCBI Taxonomy" id="34017"/>
    <lineage>
        <taxon>Bacteria</taxon>
        <taxon>Pseudomonadati</taxon>
        <taxon>Pseudomonadota</taxon>
        <taxon>Alphaproteobacteria</taxon>
        <taxon>Hyphomicrobiales</taxon>
        <taxon>Rhodobiaceae</taxon>
        <taxon>Rhodobium</taxon>
    </lineage>
</organism>
<keyword evidence="6" id="KW-1185">Reference proteome</keyword>
<dbReference type="PANTHER" id="PTHR44688">
    <property type="entry name" value="DNA-BINDING TRANSCRIPTIONAL ACTIVATOR DEVR_DOSR"/>
    <property type="match status" value="1"/>
</dbReference>
<dbReference type="GO" id="GO:0006355">
    <property type="term" value="P:regulation of DNA-templated transcription"/>
    <property type="evidence" value="ECO:0007669"/>
    <property type="project" value="InterPro"/>
</dbReference>
<dbReference type="GO" id="GO:0003677">
    <property type="term" value="F:DNA binding"/>
    <property type="evidence" value="ECO:0007669"/>
    <property type="project" value="UniProtKB-KW"/>
</dbReference>
<comment type="caution">
    <text evidence="5">The sequence shown here is derived from an EMBL/GenBank/DDBJ whole genome shotgun (WGS) entry which is preliminary data.</text>
</comment>
<gene>
    <name evidence="5" type="ORF">CH339_05435</name>
</gene>
<dbReference type="Gene3D" id="1.10.10.10">
    <property type="entry name" value="Winged helix-like DNA-binding domain superfamily/Winged helix DNA-binding domain"/>
    <property type="match status" value="1"/>
</dbReference>
<sequence length="244" mass="27641">MQKTMNELDLAMSFVEDVKKKTSIDDVRDQFARTITAFGFKSYLIAGVPLPGERLDDYHMASGLPLSWFERYMQENYVGEDPVVKRLRSSAQPFVWRDTLNDRTTNELGTKIMNEAHEHGLGDGFCVPIHGADGFQAGVSLGAPDVDLSERHRGALHLISIYVHNQIRELLMRNRVELPSVRLTPRELECLKWTSAGKTSWEISKILNISQHTVDWYLGSLGRKLGAVNRTQAVAEGFRRGFLH</sequence>
<dbReference type="SMART" id="SM00421">
    <property type="entry name" value="HTH_LUXR"/>
    <property type="match status" value="1"/>
</dbReference>
<dbReference type="InterPro" id="IPR005143">
    <property type="entry name" value="TF_LuxR_autoind-bd_dom"/>
</dbReference>
<name>A0A327JRC5_9HYPH</name>
<feature type="domain" description="HTH luxR-type" evidence="4">
    <location>
        <begin position="176"/>
        <end position="241"/>
    </location>
</feature>
<keyword evidence="1" id="KW-0805">Transcription regulation</keyword>
<keyword evidence="3" id="KW-0804">Transcription</keyword>
<keyword evidence="2" id="KW-0238">DNA-binding</keyword>
<reference evidence="5 6" key="1">
    <citation type="submission" date="2017-07" db="EMBL/GenBank/DDBJ databases">
        <title>Draft Genome Sequences of Select Purple Nonsulfur Bacteria.</title>
        <authorList>
            <person name="Lasarre B."/>
            <person name="Mckinlay J.B."/>
        </authorList>
    </citation>
    <scope>NUCLEOTIDE SEQUENCE [LARGE SCALE GENOMIC DNA]</scope>
    <source>
        <strain evidence="5 6">DSM 11290</strain>
    </source>
</reference>
<accession>A0A327JRC5</accession>
<protein>
    <recommendedName>
        <fullName evidence="4">HTH luxR-type domain-containing protein</fullName>
    </recommendedName>
</protein>
<dbReference type="CDD" id="cd06170">
    <property type="entry name" value="LuxR_C_like"/>
    <property type="match status" value="1"/>
</dbReference>
<dbReference type="InterPro" id="IPR016032">
    <property type="entry name" value="Sig_transdc_resp-reg_C-effctor"/>
</dbReference>
<dbReference type="InterPro" id="IPR036693">
    <property type="entry name" value="TF_LuxR_autoind-bd_dom_sf"/>
</dbReference>
<dbReference type="PROSITE" id="PS00622">
    <property type="entry name" value="HTH_LUXR_1"/>
    <property type="match status" value="1"/>
</dbReference>
<dbReference type="SUPFAM" id="SSF46894">
    <property type="entry name" value="C-terminal effector domain of the bipartite response regulators"/>
    <property type="match status" value="1"/>
</dbReference>
<dbReference type="Gene3D" id="3.30.450.80">
    <property type="entry name" value="Transcription factor LuxR-like, autoinducer-binding domain"/>
    <property type="match status" value="1"/>
</dbReference>
<dbReference type="OrthoDB" id="3170288at2"/>
<evidence type="ECO:0000256" key="2">
    <source>
        <dbReference type="ARBA" id="ARBA00023125"/>
    </source>
</evidence>
<dbReference type="AlphaFoldDB" id="A0A327JRC5"/>
<dbReference type="Pfam" id="PF00196">
    <property type="entry name" value="GerE"/>
    <property type="match status" value="1"/>
</dbReference>